<dbReference type="GO" id="GO:0008360">
    <property type="term" value="P:regulation of cell shape"/>
    <property type="evidence" value="ECO:0007669"/>
    <property type="project" value="UniProtKB-KW"/>
</dbReference>
<dbReference type="PROSITE" id="PS00923">
    <property type="entry name" value="ASP_GLU_RACEMASE_1"/>
    <property type="match status" value="1"/>
</dbReference>
<feature type="binding site" evidence="8">
    <location>
        <begin position="185"/>
        <end position="186"/>
    </location>
    <ligand>
        <name>substrate</name>
    </ligand>
</feature>
<feature type="active site" description="Proton donor/acceptor" evidence="8">
    <location>
        <position position="184"/>
    </location>
</feature>
<dbReference type="InterPro" id="IPR033134">
    <property type="entry name" value="Asp/Glu_racemase_AS_2"/>
</dbReference>
<keyword evidence="6 8" id="KW-0961">Cell wall biogenesis/degradation</keyword>
<dbReference type="EMBL" id="CP003137">
    <property type="protein sequence ID" value="AEV95020.1"/>
    <property type="molecule type" value="Genomic_DNA"/>
</dbReference>
<dbReference type="HOGENOM" id="CLU_052344_0_2_9"/>
<dbReference type="AlphaFoldDB" id="G8PCN5"/>
<dbReference type="PANTHER" id="PTHR21198:SF2">
    <property type="entry name" value="GLUTAMATE RACEMASE"/>
    <property type="match status" value="1"/>
</dbReference>
<organism evidence="9 10">
    <name type="scientific">Pediococcus claussenii (strain ATCC BAA-344 / DSM 14800 / JCM 18046 / KCTC 3811 / LMG 21948 / P06)</name>
    <dbReference type="NCBI Taxonomy" id="701521"/>
    <lineage>
        <taxon>Bacteria</taxon>
        <taxon>Bacillati</taxon>
        <taxon>Bacillota</taxon>
        <taxon>Bacilli</taxon>
        <taxon>Lactobacillales</taxon>
        <taxon>Lactobacillaceae</taxon>
        <taxon>Pediococcus</taxon>
    </lineage>
</organism>
<dbReference type="PANTHER" id="PTHR21198">
    <property type="entry name" value="GLUTAMATE RACEMASE"/>
    <property type="match status" value="1"/>
</dbReference>
<dbReference type="Gene3D" id="3.40.50.1860">
    <property type="match status" value="2"/>
</dbReference>
<dbReference type="UniPathway" id="UPA00219"/>
<comment type="catalytic activity">
    <reaction evidence="1 8">
        <text>L-glutamate = D-glutamate</text>
        <dbReference type="Rhea" id="RHEA:12813"/>
        <dbReference type="ChEBI" id="CHEBI:29985"/>
        <dbReference type="ChEBI" id="CHEBI:29986"/>
        <dbReference type="EC" id="5.1.1.3"/>
    </reaction>
</comment>
<proteinExistence type="inferred from homology"/>
<evidence type="ECO:0000313" key="9">
    <source>
        <dbReference type="EMBL" id="AEV95020.1"/>
    </source>
</evidence>
<evidence type="ECO:0000256" key="4">
    <source>
        <dbReference type="ARBA" id="ARBA00022984"/>
    </source>
</evidence>
<keyword evidence="3 8" id="KW-0133">Cell shape</keyword>
<dbReference type="GO" id="GO:0009252">
    <property type="term" value="P:peptidoglycan biosynthetic process"/>
    <property type="evidence" value="ECO:0007669"/>
    <property type="project" value="UniProtKB-UniRule"/>
</dbReference>
<sequence length="265" mass="28777">MIENPIGMMDSGVGGLTVLKVGKNILPNEDFIYIGDEARVPYGPREPQQVLQFTNQMADFLLKQQVKAIVIACNTASAVGADELEEQLDIPVIGMIKPGATSAVNTTKNGRIGIIATEGTVKSHVYTNMILENNSSLRVQEQACQEFVSLVENNELSGRRVESIVHDSLASFKESGIDTLVLGCTHFPLLRDVIQEEVGSQVQLVDPGLEAMKIMRSYLAEDDELQTQNVTAKISLNTTANQVSFTKIADQVISGSKQINTVKLG</sequence>
<evidence type="ECO:0000256" key="8">
    <source>
        <dbReference type="HAMAP-Rule" id="MF_00258"/>
    </source>
</evidence>
<evidence type="ECO:0000256" key="5">
    <source>
        <dbReference type="ARBA" id="ARBA00023235"/>
    </source>
</evidence>
<feature type="active site" description="Proton donor/acceptor" evidence="8">
    <location>
        <position position="73"/>
    </location>
</feature>
<accession>G8PCN5</accession>
<keyword evidence="4 8" id="KW-0573">Peptidoglycan synthesis</keyword>
<evidence type="ECO:0000256" key="3">
    <source>
        <dbReference type="ARBA" id="ARBA00022960"/>
    </source>
</evidence>
<feature type="binding site" evidence="8">
    <location>
        <begin position="42"/>
        <end position="43"/>
    </location>
    <ligand>
        <name>substrate</name>
    </ligand>
</feature>
<keyword evidence="5 8" id="KW-0413">Isomerase</keyword>
<dbReference type="FunFam" id="3.40.50.1860:FF:000002">
    <property type="entry name" value="Glutamate racemase"/>
    <property type="match status" value="1"/>
</dbReference>
<comment type="similarity">
    <text evidence="8">Belongs to the aspartate/glutamate racemases family.</text>
</comment>
<feature type="binding site" evidence="8">
    <location>
        <begin position="74"/>
        <end position="75"/>
    </location>
    <ligand>
        <name>substrate</name>
    </ligand>
</feature>
<dbReference type="RefSeq" id="WP_014215217.1">
    <property type="nucleotide sequence ID" value="NC_016605.1"/>
</dbReference>
<dbReference type="EC" id="5.1.1.3" evidence="2 8"/>
<dbReference type="GO" id="GO:0008881">
    <property type="term" value="F:glutamate racemase activity"/>
    <property type="evidence" value="ECO:0007669"/>
    <property type="project" value="UniProtKB-UniRule"/>
</dbReference>
<dbReference type="PROSITE" id="PS00924">
    <property type="entry name" value="ASP_GLU_RACEMASE_2"/>
    <property type="match status" value="1"/>
</dbReference>
<dbReference type="STRING" id="701521.PECL_729"/>
<protein>
    <recommendedName>
        <fullName evidence="7 8">Glutamate racemase</fullName>
        <ecNumber evidence="2 8">5.1.1.3</ecNumber>
    </recommendedName>
</protein>
<dbReference type="InterPro" id="IPR004391">
    <property type="entry name" value="Glu_race"/>
</dbReference>
<dbReference type="SUPFAM" id="SSF53681">
    <property type="entry name" value="Aspartate/glutamate racemase"/>
    <property type="match status" value="2"/>
</dbReference>
<feature type="binding site" evidence="8">
    <location>
        <begin position="10"/>
        <end position="11"/>
    </location>
    <ligand>
        <name>substrate</name>
    </ligand>
</feature>
<dbReference type="PATRIC" id="fig|701521.8.peg.698"/>
<dbReference type="HAMAP" id="MF_00258">
    <property type="entry name" value="Glu_racemase"/>
    <property type="match status" value="1"/>
</dbReference>
<evidence type="ECO:0000256" key="7">
    <source>
        <dbReference type="ARBA" id="ARBA00070053"/>
    </source>
</evidence>
<keyword evidence="10" id="KW-1185">Reference proteome</keyword>
<comment type="function">
    <text evidence="8">Provides the (R)-glutamate required for cell wall biosynthesis.</text>
</comment>
<dbReference type="NCBIfam" id="TIGR00067">
    <property type="entry name" value="glut_race"/>
    <property type="match status" value="1"/>
</dbReference>
<dbReference type="InterPro" id="IPR001920">
    <property type="entry name" value="Asp/Glu_race"/>
</dbReference>
<reference evidence="9 10" key="1">
    <citation type="journal article" date="2012" name="J. Bacteriol.">
        <title>Complete Genome Sequence of the Beer Spoilage Organism Pediococcus claussenii ATCC BAA-344T.</title>
        <authorList>
            <person name="Pittet V."/>
            <person name="Abegunde T."/>
            <person name="Marfleet T."/>
            <person name="Haakensen M."/>
            <person name="Morrow K."/>
            <person name="Jayaprakash T."/>
            <person name="Schroeder K."/>
            <person name="Trost B."/>
            <person name="Byrns S."/>
            <person name="Bergsveinson J."/>
            <person name="Kusalik A."/>
            <person name="Ziola B."/>
        </authorList>
    </citation>
    <scope>NUCLEOTIDE SEQUENCE [LARGE SCALE GENOMIC DNA]</scope>
    <source>
        <strain evidence="9 10">ATCC BAA-344</strain>
    </source>
</reference>
<evidence type="ECO:0000256" key="2">
    <source>
        <dbReference type="ARBA" id="ARBA00013090"/>
    </source>
</evidence>
<dbReference type="eggNOG" id="COG0796">
    <property type="taxonomic scope" value="Bacteria"/>
</dbReference>
<dbReference type="Pfam" id="PF01177">
    <property type="entry name" value="Asp_Glu_race"/>
    <property type="match status" value="1"/>
</dbReference>
<evidence type="ECO:0000256" key="6">
    <source>
        <dbReference type="ARBA" id="ARBA00023316"/>
    </source>
</evidence>
<dbReference type="InterPro" id="IPR018187">
    <property type="entry name" value="Asp/Glu_racemase_AS_1"/>
</dbReference>
<evidence type="ECO:0000256" key="1">
    <source>
        <dbReference type="ARBA" id="ARBA00001602"/>
    </source>
</evidence>
<dbReference type="GO" id="GO:0071555">
    <property type="term" value="P:cell wall organization"/>
    <property type="evidence" value="ECO:0007669"/>
    <property type="project" value="UniProtKB-KW"/>
</dbReference>
<dbReference type="InterPro" id="IPR015942">
    <property type="entry name" value="Asp/Glu/hydantoin_racemase"/>
</dbReference>
<dbReference type="GO" id="GO:0042802">
    <property type="term" value="F:identical protein binding"/>
    <property type="evidence" value="ECO:0007669"/>
    <property type="project" value="UniProtKB-ARBA"/>
</dbReference>
<gene>
    <name evidence="8 9" type="primary">murI</name>
    <name evidence="9" type="ordered locus">PECL_729</name>
</gene>
<evidence type="ECO:0000313" key="10">
    <source>
        <dbReference type="Proteomes" id="UP000005444"/>
    </source>
</evidence>
<dbReference type="Proteomes" id="UP000005444">
    <property type="component" value="Chromosome"/>
</dbReference>
<comment type="pathway">
    <text evidence="8">Cell wall biogenesis; peptidoglycan biosynthesis.</text>
</comment>
<name>G8PCN5_PEDCP</name>
<dbReference type="KEGG" id="pce:PECL_729"/>